<evidence type="ECO:0000313" key="2">
    <source>
        <dbReference type="Proteomes" id="UP000006063"/>
    </source>
</evidence>
<proteinExistence type="predicted"/>
<sequence>MGFHEAFVATISGAQIWTLQELESCKSAIALKDNEIACAIRSDKLELSGVQAIHSDVLGEPKNFLGVFWIGQHESDRFTLILGNVVAEPYVLLV</sequence>
<organism evidence="1 2">
    <name type="scientific">Stutzerimonas stutzeri CCUG 29243</name>
    <dbReference type="NCBI Taxonomy" id="1196835"/>
    <lineage>
        <taxon>Bacteria</taxon>
        <taxon>Pseudomonadati</taxon>
        <taxon>Pseudomonadota</taxon>
        <taxon>Gammaproteobacteria</taxon>
        <taxon>Pseudomonadales</taxon>
        <taxon>Pseudomonadaceae</taxon>
        <taxon>Stutzerimonas</taxon>
    </lineage>
</organism>
<name>I4CVZ2_STUST</name>
<dbReference type="HOGENOM" id="CLU_2383936_0_0_6"/>
<dbReference type="EMBL" id="CP003677">
    <property type="protein sequence ID" value="AFM34249.1"/>
    <property type="molecule type" value="Genomic_DNA"/>
</dbReference>
<reference evidence="1 2" key="1">
    <citation type="journal article" date="2012" name="J. Bacteriol.">
        <title>Complete Genome Sequence of the Naphthalene-Degrading Bacterium Pseudomonas stutzeri AN10 (CCUG 29243).</title>
        <authorList>
            <person name="Brunet-Galmes I."/>
            <person name="Busquets A."/>
            <person name="Pena A."/>
            <person name="Gomila M."/>
            <person name="Nogales B."/>
            <person name="Garcia-Valdes E."/>
            <person name="Lalucat J."/>
            <person name="Bennasar A."/>
            <person name="Bosch R."/>
        </authorList>
    </citation>
    <scope>NUCLEOTIDE SEQUENCE [LARGE SCALE GENOMIC DNA]</scope>
    <source>
        <strain evidence="1 2">CCUG 29243</strain>
    </source>
</reference>
<dbReference type="AlphaFoldDB" id="I4CVZ2"/>
<accession>I4CVZ2</accession>
<evidence type="ECO:0000313" key="1">
    <source>
        <dbReference type="EMBL" id="AFM34249.1"/>
    </source>
</evidence>
<dbReference type="Proteomes" id="UP000006063">
    <property type="component" value="Chromosome"/>
</dbReference>
<gene>
    <name evidence="1" type="ORF">A458_15100</name>
</gene>
<protein>
    <submittedName>
        <fullName evidence="1">Uncharacterized protein</fullName>
    </submittedName>
</protein>
<dbReference type="KEGG" id="psc:A458_15100"/>